<dbReference type="AlphaFoldDB" id="A0A1A0H5H0"/>
<feature type="region of interest" description="Disordered" evidence="1">
    <location>
        <begin position="148"/>
        <end position="174"/>
    </location>
</feature>
<reference evidence="2 3" key="1">
    <citation type="submission" date="2016-05" db="EMBL/GenBank/DDBJ databases">
        <title>Comparative genomics of biotechnologically important yeasts.</title>
        <authorList>
            <consortium name="DOE Joint Genome Institute"/>
            <person name="Riley R."/>
            <person name="Haridas S."/>
            <person name="Wolfe K.H."/>
            <person name="Lopes M.R."/>
            <person name="Hittinger C.T."/>
            <person name="Goker M."/>
            <person name="Salamov A."/>
            <person name="Wisecaver J."/>
            <person name="Long T.M."/>
            <person name="Aerts A.L."/>
            <person name="Barry K."/>
            <person name="Choi C."/>
            <person name="Clum A."/>
            <person name="Coughlan A.Y."/>
            <person name="Deshpande S."/>
            <person name="Douglass A.P."/>
            <person name="Hanson S.J."/>
            <person name="Klenk H.-P."/>
            <person name="LaButti K."/>
            <person name="Lapidus A."/>
            <person name="Lindquist E."/>
            <person name="Lipzen A."/>
            <person name="Meier-kolthoff J.P."/>
            <person name="Ohm R.A."/>
            <person name="Otillar R.P."/>
            <person name="Pangilinan J."/>
            <person name="Peng Y."/>
            <person name="Rokas A."/>
            <person name="Rosa C.A."/>
            <person name="Scheuner C."/>
            <person name="Sibirny A.A."/>
            <person name="Slot J.C."/>
            <person name="Stielow J.B."/>
            <person name="Sun H."/>
            <person name="Kurtzman C.P."/>
            <person name="Blackwell M."/>
            <person name="Grigoriev I.V."/>
            <person name="Jeffries T.W."/>
        </authorList>
    </citation>
    <scope>NUCLEOTIDE SEQUENCE [LARGE SCALE GENOMIC DNA]</scope>
    <source>
        <strain evidence="2 3">NRRL YB-4993</strain>
    </source>
</reference>
<evidence type="ECO:0000313" key="2">
    <source>
        <dbReference type="EMBL" id="OBA19286.1"/>
    </source>
</evidence>
<dbReference type="EMBL" id="LXTC01000007">
    <property type="protein sequence ID" value="OBA19286.1"/>
    <property type="molecule type" value="Genomic_DNA"/>
</dbReference>
<gene>
    <name evidence="2" type="ORF">METBIDRAFT_13586</name>
</gene>
<dbReference type="RefSeq" id="XP_018709818.1">
    <property type="nucleotide sequence ID" value="XM_018854394.1"/>
</dbReference>
<proteinExistence type="predicted"/>
<dbReference type="Proteomes" id="UP000092555">
    <property type="component" value="Unassembled WGS sequence"/>
</dbReference>
<feature type="region of interest" description="Disordered" evidence="1">
    <location>
        <begin position="1"/>
        <end position="25"/>
    </location>
</feature>
<sequence length="224" mass="26815">MGEFKIISRSALYQSEDEQSSSEEEQIYAPDLEFIEVNIDNPESTEDLDLDSNTQNQCEEEFAFPLFAGASTSQDEVMRVSLKEDEEEVIINERPETYYRAINSEEKCREFETAAISFADIWLEAKSIIIDTHPWRVMNLNEHNKKFEDEQKRKRHRREGKRKRNNKIICRERRKEREQKIKRLEREEKKQRFRVRGQGWKAGKDKFKLKKLSNSVSKPKYRTE</sequence>
<accession>A0A1A0H5H0</accession>
<keyword evidence="3" id="KW-1185">Reference proteome</keyword>
<feature type="compositionally biased region" description="Acidic residues" evidence="1">
    <location>
        <begin position="15"/>
        <end position="25"/>
    </location>
</feature>
<evidence type="ECO:0000256" key="1">
    <source>
        <dbReference type="SAM" id="MobiDB-lite"/>
    </source>
</evidence>
<name>A0A1A0H5H0_9ASCO</name>
<dbReference type="Pfam" id="PF09428">
    <property type="entry name" value="DUF2011"/>
    <property type="match status" value="1"/>
</dbReference>
<organism evidence="2 3">
    <name type="scientific">Metschnikowia bicuspidata var. bicuspidata NRRL YB-4993</name>
    <dbReference type="NCBI Taxonomy" id="869754"/>
    <lineage>
        <taxon>Eukaryota</taxon>
        <taxon>Fungi</taxon>
        <taxon>Dikarya</taxon>
        <taxon>Ascomycota</taxon>
        <taxon>Saccharomycotina</taxon>
        <taxon>Pichiomycetes</taxon>
        <taxon>Metschnikowiaceae</taxon>
        <taxon>Metschnikowia</taxon>
    </lineage>
</organism>
<evidence type="ECO:0000313" key="3">
    <source>
        <dbReference type="Proteomes" id="UP000092555"/>
    </source>
</evidence>
<dbReference type="InterPro" id="IPR018555">
    <property type="entry name" value="C630.06c-like"/>
</dbReference>
<dbReference type="OrthoDB" id="3994490at2759"/>
<feature type="compositionally biased region" description="Basic residues" evidence="1">
    <location>
        <begin position="153"/>
        <end position="166"/>
    </location>
</feature>
<dbReference type="STRING" id="869754.A0A1A0H5H0"/>
<comment type="caution">
    <text evidence="2">The sequence shown here is derived from an EMBL/GenBank/DDBJ whole genome shotgun (WGS) entry which is preliminary data.</text>
</comment>
<dbReference type="GeneID" id="30027370"/>
<protein>
    <submittedName>
        <fullName evidence="2">Uncharacterized protein</fullName>
    </submittedName>
</protein>